<dbReference type="RefSeq" id="WP_212642269.1">
    <property type="nucleotide sequence ID" value="NZ_CP074132.1"/>
</dbReference>
<feature type="region of interest" description="Disordered" evidence="1">
    <location>
        <begin position="1"/>
        <end position="282"/>
    </location>
</feature>
<keyword evidence="3" id="KW-1185">Reference proteome</keyword>
<gene>
    <name evidence="2" type="ORF">KGD83_02065</name>
</gene>
<sequence>MTVNPGGGGDSPDPDAEETDVFLVMGADRRARKTREEGLETPRAGEDPGSPETSTASETSPDPVAPQAAREHGPALHQGVSPSASEPEAAEPSGPEGTDPPAEGPEPALPDTDTARVQAPPPVDPADSRSAPGPVASVPGAGTGEPRPEDSETADPARPTDVPPEAGAAVSGPAPQEAGSAEATGRPSPSAWRESAPTGAGEAEQAAPYFTYGGRSPEPAGFPDIPAAPYAGAGQPEPGRSVLRAEGRVDPPTPYAPAPYAPAAKPPSTEAPAQAPSAQSSSALGIESWIDAVGHGRTPVQGGYEQRIAAVRSVPASPWRRAVFTVTGGRLNLG</sequence>
<protein>
    <submittedName>
        <fullName evidence="2">Uncharacterized protein</fullName>
    </submittedName>
</protein>
<proteinExistence type="predicted"/>
<feature type="compositionally biased region" description="Gly residues" evidence="1">
    <location>
        <begin position="1"/>
        <end position="10"/>
    </location>
</feature>
<accession>A0ABX8CA26</accession>
<evidence type="ECO:0000313" key="2">
    <source>
        <dbReference type="EMBL" id="QUX29408.1"/>
    </source>
</evidence>
<organism evidence="2 3">
    <name type="scientific">Nocardiopsis akebiae</name>
    <dbReference type="NCBI Taxonomy" id="2831968"/>
    <lineage>
        <taxon>Bacteria</taxon>
        <taxon>Bacillati</taxon>
        <taxon>Actinomycetota</taxon>
        <taxon>Actinomycetes</taxon>
        <taxon>Streptosporangiales</taxon>
        <taxon>Nocardiopsidaceae</taxon>
        <taxon>Nocardiopsis</taxon>
    </lineage>
</organism>
<feature type="compositionally biased region" description="Low complexity" evidence="1">
    <location>
        <begin position="261"/>
        <end position="282"/>
    </location>
</feature>
<name>A0ABX8CA26_9ACTN</name>
<evidence type="ECO:0000256" key="1">
    <source>
        <dbReference type="SAM" id="MobiDB-lite"/>
    </source>
</evidence>
<dbReference type="Proteomes" id="UP000678016">
    <property type="component" value="Chromosome"/>
</dbReference>
<feature type="compositionally biased region" description="Pro residues" evidence="1">
    <location>
        <begin position="251"/>
        <end position="260"/>
    </location>
</feature>
<feature type="compositionally biased region" description="Low complexity" evidence="1">
    <location>
        <begin position="81"/>
        <end position="97"/>
    </location>
</feature>
<feature type="compositionally biased region" description="Low complexity" evidence="1">
    <location>
        <begin position="48"/>
        <end position="62"/>
    </location>
</feature>
<feature type="compositionally biased region" description="Basic and acidic residues" evidence="1">
    <location>
        <begin position="34"/>
        <end position="46"/>
    </location>
</feature>
<reference evidence="3" key="1">
    <citation type="submission" date="2021-05" db="EMBL/GenBank/DDBJ databases">
        <title>Direct Submission.</title>
        <authorList>
            <person name="Li K."/>
            <person name="Gao J."/>
        </authorList>
    </citation>
    <scope>NUCLEOTIDE SEQUENCE [LARGE SCALE GENOMIC DNA]</scope>
    <source>
        <strain evidence="3">HDS12</strain>
    </source>
</reference>
<dbReference type="EMBL" id="CP074132">
    <property type="protein sequence ID" value="QUX29408.1"/>
    <property type="molecule type" value="Genomic_DNA"/>
</dbReference>
<evidence type="ECO:0000313" key="3">
    <source>
        <dbReference type="Proteomes" id="UP000678016"/>
    </source>
</evidence>